<proteinExistence type="inferred from homology"/>
<dbReference type="EMBL" id="JACCCC010000001">
    <property type="protein sequence ID" value="NYE46823.1"/>
    <property type="molecule type" value="Genomic_DNA"/>
</dbReference>
<feature type="domain" description="GAF" evidence="2">
    <location>
        <begin position="85"/>
        <end position="236"/>
    </location>
</feature>
<dbReference type="InterPro" id="IPR025736">
    <property type="entry name" value="PucR_C-HTH_dom"/>
</dbReference>
<dbReference type="Gene3D" id="3.30.450.40">
    <property type="match status" value="1"/>
</dbReference>
<dbReference type="InterPro" id="IPR003018">
    <property type="entry name" value="GAF"/>
</dbReference>
<organism evidence="3 4">
    <name type="scientific">Spinactinospora alkalitolerans</name>
    <dbReference type="NCBI Taxonomy" id="687207"/>
    <lineage>
        <taxon>Bacteria</taxon>
        <taxon>Bacillati</taxon>
        <taxon>Actinomycetota</taxon>
        <taxon>Actinomycetes</taxon>
        <taxon>Streptosporangiales</taxon>
        <taxon>Nocardiopsidaceae</taxon>
        <taxon>Spinactinospora</taxon>
    </lineage>
</organism>
<comment type="caution">
    <text evidence="3">The sequence shown here is derived from an EMBL/GenBank/DDBJ whole genome shotgun (WGS) entry which is preliminary data.</text>
</comment>
<dbReference type="PANTHER" id="PTHR33744">
    <property type="entry name" value="CARBOHYDRATE DIACID REGULATOR"/>
    <property type="match status" value="1"/>
</dbReference>
<dbReference type="Pfam" id="PF01590">
    <property type="entry name" value="GAF"/>
    <property type="match status" value="1"/>
</dbReference>
<protein>
    <submittedName>
        <fullName evidence="3">Sugar diacid utilization regulator</fullName>
    </submittedName>
</protein>
<reference evidence="3 4" key="1">
    <citation type="submission" date="2020-07" db="EMBL/GenBank/DDBJ databases">
        <title>Sequencing the genomes of 1000 actinobacteria strains.</title>
        <authorList>
            <person name="Klenk H.-P."/>
        </authorList>
    </citation>
    <scope>NUCLEOTIDE SEQUENCE [LARGE SCALE GENOMIC DNA]</scope>
    <source>
        <strain evidence="3 4">CXB654</strain>
    </source>
</reference>
<evidence type="ECO:0000259" key="2">
    <source>
        <dbReference type="SMART" id="SM00065"/>
    </source>
</evidence>
<dbReference type="InterPro" id="IPR051448">
    <property type="entry name" value="CdaR-like_regulators"/>
</dbReference>
<dbReference type="Pfam" id="PF13556">
    <property type="entry name" value="HTH_30"/>
    <property type="match status" value="1"/>
</dbReference>
<comment type="similarity">
    <text evidence="1">Belongs to the CdaR family.</text>
</comment>
<dbReference type="SUPFAM" id="SSF55781">
    <property type="entry name" value="GAF domain-like"/>
    <property type="match status" value="1"/>
</dbReference>
<dbReference type="InterPro" id="IPR042070">
    <property type="entry name" value="PucR_C-HTH_sf"/>
</dbReference>
<dbReference type="Pfam" id="PF17853">
    <property type="entry name" value="GGDEF_2"/>
    <property type="match status" value="1"/>
</dbReference>
<dbReference type="Gene3D" id="1.10.10.2840">
    <property type="entry name" value="PucR C-terminal helix-turn-helix domain"/>
    <property type="match status" value="1"/>
</dbReference>
<dbReference type="Proteomes" id="UP000589036">
    <property type="component" value="Unassembled WGS sequence"/>
</dbReference>
<dbReference type="AlphaFoldDB" id="A0A852TVH5"/>
<gene>
    <name evidence="3" type="ORF">HDA32_001943</name>
</gene>
<evidence type="ECO:0000313" key="3">
    <source>
        <dbReference type="EMBL" id="NYE46823.1"/>
    </source>
</evidence>
<accession>A0A852TVH5</accession>
<keyword evidence="4" id="KW-1185">Reference proteome</keyword>
<name>A0A852TVH5_9ACTN</name>
<sequence>MSPSNAPAAMRRLLDLLAGNAPVEAFEEPAASLRAADAPPADIAEVEAATSVALRIHGSLAQHRRREAQLTALFETSGDLAASRDLDTVLRAIVRRARRLLGTDTAYMTLDDEERGDTYMRVTDGSISPRFQRLRLGYGEGLGGLVAETAEPYASADYLSDPRFAHTGAIDHGVGDEGLVAILGVPLLLGDRVIGVLFAADRAARTFTPDEVALLCSLAAHAAIAIDGTKLLAETRAALAERNTAHAGLRARNAAIQRAEEAHDRLTDLVLRGADLTEVATAVGAVLGGGITVTGADAEVLAQVGTAPRDGLAEAVAVSRTRRRAVAHEGTWVCAVMAGSEPLGGLVLTGRPDLDEADRRLFERAGVVTALLLLLRRSATEAEDRLRGELIGELLAGSGRDPAALAARARRLGADLAGPCAVLLAWAPETRRGLAERARGVVARSGGISGRNGDHVVLLLPGASPAAAARSTAAELSKATGAPVTVAGAGPATGPAQIPDAHAEAERCLRAMRALGLTERGAAMADLGFAGMLLGDRGDLGGYVRATLGPVLDYDARRGTELRRTLESYFARGRSLNRTAKALHVHVNTVAQRLERVTDLLGPDWSEPERELEVQLALRLRALTD</sequence>
<dbReference type="RefSeq" id="WP_179642867.1">
    <property type="nucleotide sequence ID" value="NZ_BAAAYY010000023.1"/>
</dbReference>
<dbReference type="SMART" id="SM00065">
    <property type="entry name" value="GAF"/>
    <property type="match status" value="1"/>
</dbReference>
<evidence type="ECO:0000256" key="1">
    <source>
        <dbReference type="ARBA" id="ARBA00006754"/>
    </source>
</evidence>
<dbReference type="InterPro" id="IPR041522">
    <property type="entry name" value="CdaR_GGDEF"/>
</dbReference>
<dbReference type="InterPro" id="IPR029016">
    <property type="entry name" value="GAF-like_dom_sf"/>
</dbReference>
<evidence type="ECO:0000313" key="4">
    <source>
        <dbReference type="Proteomes" id="UP000589036"/>
    </source>
</evidence>
<dbReference type="PANTHER" id="PTHR33744:SF1">
    <property type="entry name" value="DNA-BINDING TRANSCRIPTIONAL ACTIVATOR ADER"/>
    <property type="match status" value="1"/>
</dbReference>